<dbReference type="Proteomes" id="UP001198163">
    <property type="component" value="Unassembled WGS sequence"/>
</dbReference>
<keyword evidence="2" id="KW-0963">Cytoplasm</keyword>
<evidence type="ECO:0000313" key="3">
    <source>
        <dbReference type="EMBL" id="MCD1655217.1"/>
    </source>
</evidence>
<gene>
    <name evidence="2 3" type="primary">rsfS</name>
    <name evidence="3" type="ORF">K7J14_10980</name>
</gene>
<dbReference type="Gene3D" id="3.30.460.10">
    <property type="entry name" value="Beta Polymerase, domain 2"/>
    <property type="match status" value="1"/>
</dbReference>
<dbReference type="GO" id="GO:0090071">
    <property type="term" value="P:negative regulation of ribosome biogenesis"/>
    <property type="evidence" value="ECO:0007669"/>
    <property type="project" value="UniProtKB-UniRule"/>
</dbReference>
<dbReference type="NCBIfam" id="TIGR00090">
    <property type="entry name" value="rsfS_iojap_ybeB"/>
    <property type="match status" value="1"/>
</dbReference>
<comment type="subunit">
    <text evidence="2">Interacts with ribosomal protein uL14 (rplN).</text>
</comment>
<dbReference type="GO" id="GO:0017148">
    <property type="term" value="P:negative regulation of translation"/>
    <property type="evidence" value="ECO:0007669"/>
    <property type="project" value="UniProtKB-UniRule"/>
</dbReference>
<keyword evidence="2" id="KW-0810">Translation regulation</keyword>
<name>A0AAE3EIC3_9SPIR</name>
<dbReference type="InterPro" id="IPR043519">
    <property type="entry name" value="NT_sf"/>
</dbReference>
<dbReference type="GO" id="GO:0005737">
    <property type="term" value="C:cytoplasm"/>
    <property type="evidence" value="ECO:0007669"/>
    <property type="project" value="UniProtKB-SubCell"/>
</dbReference>
<evidence type="ECO:0000256" key="2">
    <source>
        <dbReference type="HAMAP-Rule" id="MF_01477"/>
    </source>
</evidence>
<organism evidence="3 4">
    <name type="scientific">Teretinema zuelzerae</name>
    <dbReference type="NCBI Taxonomy" id="156"/>
    <lineage>
        <taxon>Bacteria</taxon>
        <taxon>Pseudomonadati</taxon>
        <taxon>Spirochaetota</taxon>
        <taxon>Spirochaetia</taxon>
        <taxon>Spirochaetales</taxon>
        <taxon>Treponemataceae</taxon>
        <taxon>Teretinema</taxon>
    </lineage>
</organism>
<accession>A0AAE3EIC3</accession>
<protein>
    <recommendedName>
        <fullName evidence="2">Ribosomal silencing factor RsfS</fullName>
    </recommendedName>
</protein>
<keyword evidence="2" id="KW-0678">Repressor</keyword>
<comment type="subcellular location">
    <subcellularLocation>
        <location evidence="2">Cytoplasm</location>
    </subcellularLocation>
</comment>
<dbReference type="SUPFAM" id="SSF81301">
    <property type="entry name" value="Nucleotidyltransferase"/>
    <property type="match status" value="1"/>
</dbReference>
<dbReference type="InterPro" id="IPR004394">
    <property type="entry name" value="Iojap/RsfS/C7orf30"/>
</dbReference>
<sequence>MEKTVSLRDAAVQLGKLVQDHKGVDVVVLDVTGRNSWADYFVIATVTSGAHSRGLQKNIYEQLKALDLEIHPARRKLPDGDEWTLIDLGPVIVHLMTPMARGFYDLEKLWFGAPNLLAE</sequence>
<evidence type="ECO:0000313" key="4">
    <source>
        <dbReference type="Proteomes" id="UP001198163"/>
    </source>
</evidence>
<comment type="caution">
    <text evidence="3">The sequence shown here is derived from an EMBL/GenBank/DDBJ whole genome shotgun (WGS) entry which is preliminary data.</text>
</comment>
<dbReference type="Pfam" id="PF02410">
    <property type="entry name" value="RsfS"/>
    <property type="match status" value="1"/>
</dbReference>
<comment type="function">
    <text evidence="2">Functions as a ribosomal silencing factor. Interacts with ribosomal protein uL14 (rplN), blocking formation of intersubunit bridge B8. Prevents association of the 30S and 50S ribosomal subunits and the formation of functional ribosomes, thus repressing translation.</text>
</comment>
<dbReference type="RefSeq" id="WP_230756102.1">
    <property type="nucleotide sequence ID" value="NZ_JAINWA010000003.1"/>
</dbReference>
<comment type="similarity">
    <text evidence="1 2">Belongs to the Iojap/RsfS family.</text>
</comment>
<dbReference type="GO" id="GO:0042256">
    <property type="term" value="P:cytosolic ribosome assembly"/>
    <property type="evidence" value="ECO:0007669"/>
    <property type="project" value="UniProtKB-UniRule"/>
</dbReference>
<evidence type="ECO:0000256" key="1">
    <source>
        <dbReference type="ARBA" id="ARBA00010574"/>
    </source>
</evidence>
<reference evidence="3" key="1">
    <citation type="submission" date="2021-08" db="EMBL/GenBank/DDBJ databases">
        <title>Comparative analyses of Brucepasteria parasyntrophica and Teretinema zuelzerae.</title>
        <authorList>
            <person name="Song Y."/>
            <person name="Brune A."/>
        </authorList>
    </citation>
    <scope>NUCLEOTIDE SEQUENCE</scope>
    <source>
        <strain evidence="3">DSM 1903</strain>
    </source>
</reference>
<dbReference type="PANTHER" id="PTHR21043:SF0">
    <property type="entry name" value="MITOCHONDRIAL ASSEMBLY OF RIBOSOMAL LARGE SUBUNIT PROTEIN 1"/>
    <property type="match status" value="1"/>
</dbReference>
<keyword evidence="4" id="KW-1185">Reference proteome</keyword>
<dbReference type="PANTHER" id="PTHR21043">
    <property type="entry name" value="IOJAP SUPERFAMILY ORTHOLOG"/>
    <property type="match status" value="1"/>
</dbReference>
<dbReference type="HAMAP" id="MF_01477">
    <property type="entry name" value="Iojap_RsfS"/>
    <property type="match status" value="1"/>
</dbReference>
<dbReference type="GO" id="GO:0043023">
    <property type="term" value="F:ribosomal large subunit binding"/>
    <property type="evidence" value="ECO:0007669"/>
    <property type="project" value="TreeGrafter"/>
</dbReference>
<dbReference type="AlphaFoldDB" id="A0AAE3EIC3"/>
<proteinExistence type="inferred from homology"/>
<dbReference type="EMBL" id="JAINWA010000003">
    <property type="protein sequence ID" value="MCD1655217.1"/>
    <property type="molecule type" value="Genomic_DNA"/>
</dbReference>